<dbReference type="STRING" id="1450535.A0A317V0Q4"/>
<feature type="chain" id="PRO_5016241924" evidence="3">
    <location>
        <begin position="23"/>
        <end position="257"/>
    </location>
</feature>
<keyword evidence="2" id="KW-1133">Transmembrane helix</keyword>
<feature type="domain" description="WSC" evidence="4">
    <location>
        <begin position="22"/>
        <end position="112"/>
    </location>
</feature>
<accession>A0A317V0Q4</accession>
<evidence type="ECO:0000313" key="5">
    <source>
        <dbReference type="EMBL" id="PWY67249.1"/>
    </source>
</evidence>
<feature type="transmembrane region" description="Helical" evidence="2">
    <location>
        <begin position="232"/>
        <end position="255"/>
    </location>
</feature>
<feature type="signal peptide" evidence="3">
    <location>
        <begin position="1"/>
        <end position="22"/>
    </location>
</feature>
<dbReference type="Pfam" id="PF01822">
    <property type="entry name" value="WSC"/>
    <property type="match status" value="1"/>
</dbReference>
<dbReference type="RefSeq" id="XP_025461893.1">
    <property type="nucleotide sequence ID" value="XM_025608725.1"/>
</dbReference>
<dbReference type="Proteomes" id="UP000246702">
    <property type="component" value="Unassembled WGS sequence"/>
</dbReference>
<dbReference type="PROSITE" id="PS51257">
    <property type="entry name" value="PROKAR_LIPOPROTEIN"/>
    <property type="match status" value="1"/>
</dbReference>
<evidence type="ECO:0000256" key="3">
    <source>
        <dbReference type="SAM" id="SignalP"/>
    </source>
</evidence>
<keyword evidence="6" id="KW-1185">Reference proteome</keyword>
<dbReference type="SMART" id="SM00321">
    <property type="entry name" value="WSC"/>
    <property type="match status" value="1"/>
</dbReference>
<evidence type="ECO:0000256" key="1">
    <source>
        <dbReference type="SAM" id="MobiDB-lite"/>
    </source>
</evidence>
<organism evidence="5 6">
    <name type="scientific">Aspergillus sclerotioniger CBS 115572</name>
    <dbReference type="NCBI Taxonomy" id="1450535"/>
    <lineage>
        <taxon>Eukaryota</taxon>
        <taxon>Fungi</taxon>
        <taxon>Dikarya</taxon>
        <taxon>Ascomycota</taxon>
        <taxon>Pezizomycotina</taxon>
        <taxon>Eurotiomycetes</taxon>
        <taxon>Eurotiomycetidae</taxon>
        <taxon>Eurotiales</taxon>
        <taxon>Aspergillaceae</taxon>
        <taxon>Aspergillus</taxon>
        <taxon>Aspergillus subgen. Circumdati</taxon>
    </lineage>
</organism>
<gene>
    <name evidence="5" type="ORF">BO94DRAFT_478999</name>
</gene>
<keyword evidence="2" id="KW-0472">Membrane</keyword>
<name>A0A317V0Q4_9EURO</name>
<reference evidence="5 6" key="1">
    <citation type="submission" date="2016-12" db="EMBL/GenBank/DDBJ databases">
        <title>The genomes of Aspergillus section Nigri reveals drivers in fungal speciation.</title>
        <authorList>
            <consortium name="DOE Joint Genome Institute"/>
            <person name="Vesth T.C."/>
            <person name="Nybo J."/>
            <person name="Theobald S."/>
            <person name="Brandl J."/>
            <person name="Frisvad J.C."/>
            <person name="Nielsen K.F."/>
            <person name="Lyhne E.K."/>
            <person name="Kogle M.E."/>
            <person name="Kuo A."/>
            <person name="Riley R."/>
            <person name="Clum A."/>
            <person name="Nolan M."/>
            <person name="Lipzen A."/>
            <person name="Salamov A."/>
            <person name="Henrissat B."/>
            <person name="Wiebenga A."/>
            <person name="De Vries R.P."/>
            <person name="Grigoriev I.V."/>
            <person name="Mortensen U.H."/>
            <person name="Andersen M.R."/>
            <person name="Baker S.E."/>
        </authorList>
    </citation>
    <scope>NUCLEOTIDE SEQUENCE [LARGE SCALE GENOMIC DNA]</scope>
    <source>
        <strain evidence="5 6">CBS 115572</strain>
    </source>
</reference>
<dbReference type="OrthoDB" id="2019572at2759"/>
<feature type="compositionally biased region" description="Polar residues" evidence="1">
    <location>
        <begin position="128"/>
        <end position="138"/>
    </location>
</feature>
<keyword evidence="3" id="KW-0732">Signal</keyword>
<sequence>MPKSNTNIVALSVLSLLTSVSAYTTVGCYTSPGQLTSTGSYQSQSQGYCQEVCTKQNQPIFALHNGNECYCGDQLPPSEAKVSSTQCQTSCSGFPSEYCGNTTTWLVNNSTLTTPLTLIATDNTVTNNKRDSTTNTENGIVIAPDSDETSSTPPETMRVNPTIVETGVAMASSPAGAANDDVLKTAAPSVTATSMVVAASASASASVTASGSGSVSSGAVVSPSASVGGASALGMGVGSGFGMVGGVVLSVVLGLGL</sequence>
<evidence type="ECO:0000313" key="6">
    <source>
        <dbReference type="Proteomes" id="UP000246702"/>
    </source>
</evidence>
<evidence type="ECO:0000256" key="2">
    <source>
        <dbReference type="SAM" id="Phobius"/>
    </source>
</evidence>
<dbReference type="AlphaFoldDB" id="A0A317V0Q4"/>
<evidence type="ECO:0000259" key="4">
    <source>
        <dbReference type="PROSITE" id="PS51212"/>
    </source>
</evidence>
<dbReference type="PROSITE" id="PS51212">
    <property type="entry name" value="WSC"/>
    <property type="match status" value="1"/>
</dbReference>
<protein>
    <submittedName>
        <fullName evidence="5">WSC-domain-containing protein</fullName>
    </submittedName>
</protein>
<proteinExistence type="predicted"/>
<comment type="caution">
    <text evidence="5">The sequence shown here is derived from an EMBL/GenBank/DDBJ whole genome shotgun (WGS) entry which is preliminary data.</text>
</comment>
<dbReference type="GeneID" id="37110868"/>
<dbReference type="InterPro" id="IPR002889">
    <property type="entry name" value="WSC_carb-bd"/>
</dbReference>
<dbReference type="EMBL" id="MSFK01000048">
    <property type="protein sequence ID" value="PWY67249.1"/>
    <property type="molecule type" value="Genomic_DNA"/>
</dbReference>
<keyword evidence="2" id="KW-0812">Transmembrane</keyword>
<feature type="region of interest" description="Disordered" evidence="1">
    <location>
        <begin position="128"/>
        <end position="156"/>
    </location>
</feature>